<dbReference type="GO" id="GO:0016765">
    <property type="term" value="F:transferase activity, transferring alkyl or aryl (other than methyl) groups"/>
    <property type="evidence" value="ECO:0007669"/>
    <property type="project" value="InterPro"/>
</dbReference>
<evidence type="ECO:0000256" key="2">
    <source>
        <dbReference type="ARBA" id="ARBA00022694"/>
    </source>
</evidence>
<gene>
    <name evidence="3" type="primary">cmoB</name>
    <name evidence="3" type="ORF">FM071_03755</name>
</gene>
<dbReference type="InterPro" id="IPR010017">
    <property type="entry name" value="CmoB"/>
</dbReference>
<name>A0A7M1BAC9_9BACT</name>
<dbReference type="EMBL" id="CP041406">
    <property type="protein sequence ID" value="QOP46707.1"/>
    <property type="molecule type" value="Genomic_DNA"/>
</dbReference>
<dbReference type="HAMAP" id="MF_01590">
    <property type="entry name" value="tRNA_carboxymethyltr_CmoB"/>
    <property type="match status" value="1"/>
</dbReference>
<dbReference type="InterPro" id="IPR029063">
    <property type="entry name" value="SAM-dependent_MTases_sf"/>
</dbReference>
<keyword evidence="1 3" id="KW-0808">Transferase</keyword>
<dbReference type="PANTHER" id="PTHR43861:SF3">
    <property type="entry name" value="PUTATIVE (AFU_ORTHOLOGUE AFUA_2G14390)-RELATED"/>
    <property type="match status" value="1"/>
</dbReference>
<keyword evidence="4" id="KW-1185">Reference proteome</keyword>
<protein>
    <submittedName>
        <fullName evidence="3">tRNA 5-methoxyuridine(34)/uridine 5-oxyacetic acid(34) synthase CmoB</fullName>
        <ecNumber evidence="3">2.5.1.-</ecNumber>
    </submittedName>
</protein>
<dbReference type="Proteomes" id="UP000593580">
    <property type="component" value="Chromosome"/>
</dbReference>
<dbReference type="Gene3D" id="3.40.50.150">
    <property type="entry name" value="Vaccinia Virus protein VP39"/>
    <property type="match status" value="1"/>
</dbReference>
<dbReference type="InterPro" id="IPR027555">
    <property type="entry name" value="Mo5U34_MeTrfas-like"/>
</dbReference>
<dbReference type="RefSeq" id="WP_193112023.1">
    <property type="nucleotide sequence ID" value="NZ_CP041406.1"/>
</dbReference>
<dbReference type="PANTHER" id="PTHR43861">
    <property type="entry name" value="TRANS-ACONITATE 2-METHYLTRANSFERASE-RELATED"/>
    <property type="match status" value="1"/>
</dbReference>
<evidence type="ECO:0000256" key="1">
    <source>
        <dbReference type="ARBA" id="ARBA00022679"/>
    </source>
</evidence>
<sequence length="297" mass="34902">MDIQKIKEERKKWLTWKNIAPLREALCELEDGEYTVTLGDTVEIQGEMDDAKIYEVAKKLMPWRKGPFKIGETFIDSEWRSYVKYNLLRPHFDLKDKRVADIGCNNGYYMFRMQEDNPKLLVGFDPSPLYMTQFDFVNHFIKSEIVYELLGVEHLEFYEEKFDIIFCLGVLYHRSDPVAMLKSLYKGLDKKGEVILDTFYIEGEDEMALCPESSYSKIPNIYFVPTIKALENWCRRAGFCEFEVLETSVTDASEQRKTEWIEGQSLEDFLDPDDSSKTVEGYPAPRRVYVRLIKDKK</sequence>
<dbReference type="NCBIfam" id="NF011650">
    <property type="entry name" value="PRK15068.1"/>
    <property type="match status" value="1"/>
</dbReference>
<dbReference type="AlphaFoldDB" id="A0A7M1BAC9"/>
<proteinExistence type="inferred from homology"/>
<evidence type="ECO:0000313" key="4">
    <source>
        <dbReference type="Proteomes" id="UP000593580"/>
    </source>
</evidence>
<organism evidence="3 4">
    <name type="scientific">Sulfurimonas paralvinellae</name>
    <dbReference type="NCBI Taxonomy" id="317658"/>
    <lineage>
        <taxon>Bacteria</taxon>
        <taxon>Pseudomonadati</taxon>
        <taxon>Campylobacterota</taxon>
        <taxon>Epsilonproteobacteria</taxon>
        <taxon>Campylobacterales</taxon>
        <taxon>Sulfurimonadaceae</taxon>
        <taxon>Sulfurimonas</taxon>
    </lineage>
</organism>
<dbReference type="EC" id="2.5.1.-" evidence="3"/>
<dbReference type="Pfam" id="PF08003">
    <property type="entry name" value="Methyltransf_9"/>
    <property type="match status" value="1"/>
</dbReference>
<accession>A0A7M1BAC9</accession>
<reference evidence="3 4" key="1">
    <citation type="submission" date="2019-07" db="EMBL/GenBank/DDBJ databases">
        <title>Sulfurimonas paralvinellae sp. nov., a novel mesophilic, hydrogen- and sulfur-oxidizing chemolithoautotroph within the Epsilonproteo- bacteria isolated from a deep-sea hydrothermal vent polychaete nest, reclassification of Thiomicrospira denitrificans as Sulfurimonas denitrificans comb. nov. and emended description of the genus Sulfurimonas.</title>
        <authorList>
            <person name="Wang S."/>
            <person name="Jiang L."/>
            <person name="Shao Z."/>
        </authorList>
    </citation>
    <scope>NUCLEOTIDE SEQUENCE [LARGE SCALE GENOMIC DNA]</scope>
    <source>
        <strain evidence="3 4">GO25</strain>
    </source>
</reference>
<dbReference type="GO" id="GO:0002098">
    <property type="term" value="P:tRNA wobble uridine modification"/>
    <property type="evidence" value="ECO:0007669"/>
    <property type="project" value="InterPro"/>
</dbReference>
<dbReference type="SUPFAM" id="SSF53335">
    <property type="entry name" value="S-adenosyl-L-methionine-dependent methyltransferases"/>
    <property type="match status" value="1"/>
</dbReference>
<evidence type="ECO:0000313" key="3">
    <source>
        <dbReference type="EMBL" id="QOP46707.1"/>
    </source>
</evidence>
<dbReference type="NCBIfam" id="TIGR00452">
    <property type="entry name" value="tRNA 5-methoxyuridine(34)/uridine 5-oxyacetic acid(34) synthase CmoB"/>
    <property type="match status" value="1"/>
</dbReference>
<dbReference type="CDD" id="cd02440">
    <property type="entry name" value="AdoMet_MTases"/>
    <property type="match status" value="1"/>
</dbReference>
<keyword evidence="2" id="KW-0819">tRNA processing</keyword>
<dbReference type="KEGG" id="spal:FM071_03755"/>